<dbReference type="Proteomes" id="UP000005952">
    <property type="component" value="Chromosome"/>
</dbReference>
<accession>N0B2P3</accession>
<gene>
    <name evidence="1" type="ORF">HYPDE_30598</name>
</gene>
<dbReference type="RefSeq" id="WP_015597827.1">
    <property type="nucleotide sequence ID" value="NC_021172.1"/>
</dbReference>
<evidence type="ECO:0000313" key="2">
    <source>
        <dbReference type="Proteomes" id="UP000005952"/>
    </source>
</evidence>
<organism evidence="1 2">
    <name type="scientific">Hyphomicrobium denitrificans 1NES1</name>
    <dbReference type="NCBI Taxonomy" id="670307"/>
    <lineage>
        <taxon>Bacteria</taxon>
        <taxon>Pseudomonadati</taxon>
        <taxon>Pseudomonadota</taxon>
        <taxon>Alphaproteobacteria</taxon>
        <taxon>Hyphomicrobiales</taxon>
        <taxon>Hyphomicrobiaceae</taxon>
        <taxon>Hyphomicrobium</taxon>
    </lineage>
</organism>
<proteinExistence type="predicted"/>
<evidence type="ECO:0000313" key="1">
    <source>
        <dbReference type="EMBL" id="AGK57794.1"/>
    </source>
</evidence>
<dbReference type="AlphaFoldDB" id="N0B2P3"/>
<dbReference type="KEGG" id="hdt:HYPDE_30598"/>
<keyword evidence="2" id="KW-1185">Reference proteome</keyword>
<name>N0B2P3_9HYPH</name>
<reference evidence="1 2" key="1">
    <citation type="journal article" date="2013" name="Genome Announc.">
        <title>Genome sequences for three denitrifying bacterial strains isolated from a uranium- and nitrate-contaminated subsurface environment.</title>
        <authorList>
            <person name="Venkatramanan R."/>
            <person name="Prakash O."/>
            <person name="Woyke T."/>
            <person name="Chain P."/>
            <person name="Goodwin L.A."/>
            <person name="Watson D."/>
            <person name="Brooks S."/>
            <person name="Kostka J.E."/>
            <person name="Green S.J."/>
        </authorList>
    </citation>
    <scope>NUCLEOTIDE SEQUENCE [LARGE SCALE GENOMIC DNA]</scope>
    <source>
        <strain evidence="1 2">1NES1</strain>
    </source>
</reference>
<protein>
    <submittedName>
        <fullName evidence="1">Uncharacterized protein</fullName>
    </submittedName>
</protein>
<dbReference type="EMBL" id="CP005587">
    <property type="protein sequence ID" value="AGK57794.1"/>
    <property type="molecule type" value="Genomic_DNA"/>
</dbReference>
<sequence>MRKKAVNQIYALIQTVHEIEQQLGPDPQLRHAHDELREARRRLHEALSNLCKGSSRKVDAA</sequence>
<dbReference type="HOGENOM" id="CLU_2916331_0_0_5"/>